<dbReference type="SUPFAM" id="SSF52540">
    <property type="entry name" value="P-loop containing nucleoside triphosphate hydrolases"/>
    <property type="match status" value="1"/>
</dbReference>
<sequence>MTLFEQFKTNHAGGISSAPLADRMRPRTLDEFVGQEHLVGKGKILREIIENDRPYSIIFWGPPGSGKTTLAKIIAEKTKSRFISFSAVTSGIKQIKEIMEVARYNKREHNIKTILFVDEIHRFNKAQQDAFLPFVEKGTIILMGATTENPSFEVISALLSRTKTFVLYKLSTEDIKILIRRVISGIEMKLKKHLKRQ</sequence>
<gene>
    <name evidence="2" type="ORF">S01H4_02660</name>
</gene>
<dbReference type="GO" id="GO:0016887">
    <property type="term" value="F:ATP hydrolysis activity"/>
    <property type="evidence" value="ECO:0007669"/>
    <property type="project" value="InterPro"/>
</dbReference>
<dbReference type="InterPro" id="IPR003593">
    <property type="entry name" value="AAA+_ATPase"/>
</dbReference>
<organism evidence="2">
    <name type="scientific">marine sediment metagenome</name>
    <dbReference type="NCBI Taxonomy" id="412755"/>
    <lineage>
        <taxon>unclassified sequences</taxon>
        <taxon>metagenomes</taxon>
        <taxon>ecological metagenomes</taxon>
    </lineage>
</organism>
<dbReference type="SMART" id="SM00382">
    <property type="entry name" value="AAA"/>
    <property type="match status" value="1"/>
</dbReference>
<dbReference type="InterPro" id="IPR003959">
    <property type="entry name" value="ATPase_AAA_core"/>
</dbReference>
<accession>X1AN01</accession>
<name>X1AN01_9ZZZZ</name>
<dbReference type="PANTHER" id="PTHR13779:SF7">
    <property type="entry name" value="ATPASE WRNIP1"/>
    <property type="match status" value="1"/>
</dbReference>
<comment type="caution">
    <text evidence="2">The sequence shown here is derived from an EMBL/GenBank/DDBJ whole genome shotgun (WGS) entry which is preliminary data.</text>
</comment>
<dbReference type="PANTHER" id="PTHR13779">
    <property type="entry name" value="WERNER HELICASE-INTERACTING PROTEIN 1 FAMILY MEMBER"/>
    <property type="match status" value="1"/>
</dbReference>
<dbReference type="GO" id="GO:0017116">
    <property type="term" value="F:single-stranded DNA helicase activity"/>
    <property type="evidence" value="ECO:0007669"/>
    <property type="project" value="TreeGrafter"/>
</dbReference>
<dbReference type="GO" id="GO:0000731">
    <property type="term" value="P:DNA synthesis involved in DNA repair"/>
    <property type="evidence" value="ECO:0007669"/>
    <property type="project" value="TreeGrafter"/>
</dbReference>
<dbReference type="AlphaFoldDB" id="X1AN01"/>
<evidence type="ECO:0000313" key="2">
    <source>
        <dbReference type="EMBL" id="GAG73743.1"/>
    </source>
</evidence>
<feature type="domain" description="AAA+ ATPase" evidence="1">
    <location>
        <begin position="53"/>
        <end position="172"/>
    </location>
</feature>
<dbReference type="EMBL" id="BART01000599">
    <property type="protein sequence ID" value="GAG73743.1"/>
    <property type="molecule type" value="Genomic_DNA"/>
</dbReference>
<protein>
    <recommendedName>
        <fullName evidence="1">AAA+ ATPase domain-containing protein</fullName>
    </recommendedName>
</protein>
<dbReference type="Pfam" id="PF00004">
    <property type="entry name" value="AAA"/>
    <property type="match status" value="1"/>
</dbReference>
<dbReference type="GO" id="GO:0005524">
    <property type="term" value="F:ATP binding"/>
    <property type="evidence" value="ECO:0007669"/>
    <property type="project" value="InterPro"/>
</dbReference>
<dbReference type="FunFam" id="3.40.50.300:FF:000137">
    <property type="entry name" value="Replication-associated recombination protein A"/>
    <property type="match status" value="1"/>
</dbReference>
<dbReference type="CDD" id="cd00009">
    <property type="entry name" value="AAA"/>
    <property type="match status" value="1"/>
</dbReference>
<proteinExistence type="predicted"/>
<reference evidence="2" key="1">
    <citation type="journal article" date="2014" name="Front. Microbiol.">
        <title>High frequency of phylogenetically diverse reductive dehalogenase-homologous genes in deep subseafloor sedimentary metagenomes.</title>
        <authorList>
            <person name="Kawai M."/>
            <person name="Futagami T."/>
            <person name="Toyoda A."/>
            <person name="Takaki Y."/>
            <person name="Nishi S."/>
            <person name="Hori S."/>
            <person name="Arai W."/>
            <person name="Tsubouchi T."/>
            <person name="Morono Y."/>
            <person name="Uchiyama I."/>
            <person name="Ito T."/>
            <person name="Fujiyama A."/>
            <person name="Inagaki F."/>
            <person name="Takami H."/>
        </authorList>
    </citation>
    <scope>NUCLEOTIDE SEQUENCE</scope>
    <source>
        <strain evidence="2">Expedition CK06-06</strain>
    </source>
</reference>
<dbReference type="InterPro" id="IPR027417">
    <property type="entry name" value="P-loop_NTPase"/>
</dbReference>
<dbReference type="GO" id="GO:0006261">
    <property type="term" value="P:DNA-templated DNA replication"/>
    <property type="evidence" value="ECO:0007669"/>
    <property type="project" value="TreeGrafter"/>
</dbReference>
<dbReference type="Gene3D" id="3.40.50.300">
    <property type="entry name" value="P-loop containing nucleotide triphosphate hydrolases"/>
    <property type="match status" value="1"/>
</dbReference>
<dbReference type="GO" id="GO:0008047">
    <property type="term" value="F:enzyme activator activity"/>
    <property type="evidence" value="ECO:0007669"/>
    <property type="project" value="TreeGrafter"/>
</dbReference>
<dbReference type="InterPro" id="IPR051314">
    <property type="entry name" value="AAA_ATPase_RarA/MGS1/WRNIP1"/>
</dbReference>
<evidence type="ECO:0000259" key="1">
    <source>
        <dbReference type="SMART" id="SM00382"/>
    </source>
</evidence>